<dbReference type="GO" id="GO:0030313">
    <property type="term" value="C:cell envelope"/>
    <property type="evidence" value="ECO:0007669"/>
    <property type="project" value="UniProtKB-SubCell"/>
</dbReference>
<feature type="domain" description="Guanylate cyclase" evidence="8">
    <location>
        <begin position="514"/>
        <end position="646"/>
    </location>
</feature>
<dbReference type="PANTHER" id="PTHR43081">
    <property type="entry name" value="ADENYLATE CYCLASE, TERMINAL-DIFFERENTIATION SPECIFIC-RELATED"/>
    <property type="match status" value="1"/>
</dbReference>
<keyword evidence="6 7" id="KW-0472">Membrane</keyword>
<organism evidence="9 10">
    <name type="scientific">Candidatus Gallionella acididurans</name>
    <dbReference type="NCBI Taxonomy" id="1796491"/>
    <lineage>
        <taxon>Bacteria</taxon>
        <taxon>Pseudomonadati</taxon>
        <taxon>Pseudomonadota</taxon>
        <taxon>Betaproteobacteria</taxon>
        <taxon>Nitrosomonadales</taxon>
        <taxon>Gallionellaceae</taxon>
        <taxon>Gallionella</taxon>
    </lineage>
</organism>
<keyword evidence="4 7" id="KW-0812">Transmembrane</keyword>
<dbReference type="InterPro" id="IPR007890">
    <property type="entry name" value="CHASE2"/>
</dbReference>
<sequence length="769" mass="86817">MAESLPLLCRICIEAAAWRRKQVFPLFFAVKKRAILIVLGLLIVLVFVGNAARFYRLDFVAQLSSLIYDYRMRLTMPRTLDHRIVILDIDEKSLKEEGRWPWGRDRLALLMDELFDKYGIAEVGFDVVFAERDDSSGLKELEKLGQNQLKNDATFQSVLSRVKPQLEYDELFADKIRNRKVVLGYYLNNQKNINVSGSLPEPVFPAGTFNGYPIEFTTWNGYGGNLHELQQAAADAGHFNPMVDSDGRVRRVPMLAEYAGAYYESLSLAMVRTLLGYPKLVPGFASLKSGGYTGLEWLELEVTGGNLKIPVDRDVATFVPYRGKQGSFRYISATDVLHGRVDISQLKDKIVLVGTTAPGLMDMRSTPVDEVYPGVEVHANLIAGILDQNLKQRPAYMLGAEVIWLLLIGIALNFLLPLFSPAKAILTSVLVLGTTVALSLLMWTYADIVMPVANSIVMIVLLFALNMSYGYFVESRIKRQITGLFGQYVPGELVEEMAKHPESVSMEGESREMTILFSDVRGFTTIAESLEPKELALLMHDFLTPLSRVVYKHHGTIDKYMGDCIMAFWGAPLHDPDHARNAMLAAIEMQMTLQSLQPFFKGRGWPEIRAGIGINTGRVSVGNMGSELRVAYTVMGDEVNLASRLEGLTKQYGVDLIVGENTRNTATDFIYRELDHVRVKGKDKPVAIYEPLGLAGEASKELHDEVRWFHDARRYYRKQDWEQAELQLMNLQRMFPAIELYRMYAERVAFYRKNPPSADWDGVFVFETK</sequence>
<dbReference type="GO" id="GO:0035556">
    <property type="term" value="P:intracellular signal transduction"/>
    <property type="evidence" value="ECO:0007669"/>
    <property type="project" value="InterPro"/>
</dbReference>
<dbReference type="SMART" id="SM00044">
    <property type="entry name" value="CYCc"/>
    <property type="match status" value="1"/>
</dbReference>
<gene>
    <name evidence="9" type="ORF">AWT59_0228</name>
</gene>
<dbReference type="CDD" id="cd07302">
    <property type="entry name" value="CHD"/>
    <property type="match status" value="1"/>
</dbReference>
<comment type="caution">
    <text evidence="9">The sequence shown here is derived from an EMBL/GenBank/DDBJ whole genome shotgun (WGS) entry which is preliminary data.</text>
</comment>
<dbReference type="Pfam" id="PF05226">
    <property type="entry name" value="CHASE2"/>
    <property type="match status" value="1"/>
</dbReference>
<accession>A0A139BXI1</accession>
<evidence type="ECO:0000313" key="10">
    <source>
        <dbReference type="Proteomes" id="UP000070578"/>
    </source>
</evidence>
<evidence type="ECO:0000256" key="3">
    <source>
        <dbReference type="ARBA" id="ARBA00022475"/>
    </source>
</evidence>
<evidence type="ECO:0000259" key="8">
    <source>
        <dbReference type="PROSITE" id="PS50125"/>
    </source>
</evidence>
<dbReference type="Proteomes" id="UP000070578">
    <property type="component" value="Unassembled WGS sequence"/>
</dbReference>
<dbReference type="InterPro" id="IPR001054">
    <property type="entry name" value="A/G_cyclase"/>
</dbReference>
<feature type="transmembrane region" description="Helical" evidence="7">
    <location>
        <begin position="34"/>
        <end position="55"/>
    </location>
</feature>
<dbReference type="EMBL" id="LSLI01000003">
    <property type="protein sequence ID" value="KXS33670.1"/>
    <property type="molecule type" value="Genomic_DNA"/>
</dbReference>
<comment type="subcellular location">
    <subcellularLocation>
        <location evidence="1">Cell envelope</location>
    </subcellularLocation>
</comment>
<dbReference type="Pfam" id="PF00211">
    <property type="entry name" value="Guanylate_cyc"/>
    <property type="match status" value="1"/>
</dbReference>
<reference evidence="9 10" key="1">
    <citation type="submission" date="2016-02" db="EMBL/GenBank/DDBJ databases">
        <authorList>
            <person name="Wen L."/>
            <person name="He K."/>
            <person name="Yang H."/>
        </authorList>
    </citation>
    <scope>NUCLEOTIDE SEQUENCE [LARGE SCALE GENOMIC DNA]</scope>
    <source>
        <strain evidence="9">ShG14-8</strain>
    </source>
</reference>
<dbReference type="GO" id="GO:0004016">
    <property type="term" value="F:adenylate cyclase activity"/>
    <property type="evidence" value="ECO:0007669"/>
    <property type="project" value="UniProtKB-ARBA"/>
</dbReference>
<evidence type="ECO:0000256" key="6">
    <source>
        <dbReference type="ARBA" id="ARBA00023136"/>
    </source>
</evidence>
<evidence type="ECO:0000256" key="4">
    <source>
        <dbReference type="ARBA" id="ARBA00022692"/>
    </source>
</evidence>
<keyword evidence="5 7" id="KW-1133">Transmembrane helix</keyword>
<reference evidence="9 10" key="2">
    <citation type="submission" date="2016-03" db="EMBL/GenBank/DDBJ databases">
        <title>New uncultured bacterium of the family Gallionellaceae from acid mine drainage: description and reconstruction of genome based on metagenomic analysis of microbial community.</title>
        <authorList>
            <person name="Kadnikov V."/>
            <person name="Ivasenko D."/>
            <person name="Beletsky A."/>
            <person name="Mardanov A."/>
            <person name="Danilova E."/>
            <person name="Pimenov N."/>
            <person name="Karnachuk O."/>
            <person name="Ravin N."/>
        </authorList>
    </citation>
    <scope>NUCLEOTIDE SEQUENCE [LARGE SCALE GENOMIC DNA]</scope>
    <source>
        <strain evidence="9">ShG14-8</strain>
    </source>
</reference>
<evidence type="ECO:0000256" key="1">
    <source>
        <dbReference type="ARBA" id="ARBA00004196"/>
    </source>
</evidence>
<name>A0A139BXI1_9PROT</name>
<evidence type="ECO:0000256" key="5">
    <source>
        <dbReference type="ARBA" id="ARBA00022989"/>
    </source>
</evidence>
<dbReference type="InterPro" id="IPR050697">
    <property type="entry name" value="Adenylyl/Guanylyl_Cyclase_3/4"/>
</dbReference>
<dbReference type="PATRIC" id="fig|1796491.3.peg.250"/>
<dbReference type="AlphaFoldDB" id="A0A139BXI1"/>
<proteinExistence type="inferred from homology"/>
<dbReference type="InterPro" id="IPR029787">
    <property type="entry name" value="Nucleotide_cyclase"/>
</dbReference>
<dbReference type="GO" id="GO:0006171">
    <property type="term" value="P:cAMP biosynthetic process"/>
    <property type="evidence" value="ECO:0007669"/>
    <property type="project" value="TreeGrafter"/>
</dbReference>
<dbReference type="PANTHER" id="PTHR43081:SF1">
    <property type="entry name" value="ADENYLATE CYCLASE, TERMINAL-DIFFERENTIATION SPECIFIC"/>
    <property type="match status" value="1"/>
</dbReference>
<evidence type="ECO:0000256" key="7">
    <source>
        <dbReference type="SAM" id="Phobius"/>
    </source>
</evidence>
<comment type="similarity">
    <text evidence="2">Belongs to the adenylyl cyclase class-3 family.</text>
</comment>
<dbReference type="FunFam" id="3.30.70.1230:FF:000016">
    <property type="entry name" value="Adenylate/guanylate cyclase domain-containing protein"/>
    <property type="match status" value="1"/>
</dbReference>
<evidence type="ECO:0000256" key="2">
    <source>
        <dbReference type="ARBA" id="ARBA00005381"/>
    </source>
</evidence>
<dbReference type="SMART" id="SM01080">
    <property type="entry name" value="CHASE2"/>
    <property type="match status" value="1"/>
</dbReference>
<feature type="transmembrane region" description="Helical" evidence="7">
    <location>
        <begin position="425"/>
        <end position="446"/>
    </location>
</feature>
<evidence type="ECO:0000313" key="9">
    <source>
        <dbReference type="EMBL" id="KXS33670.1"/>
    </source>
</evidence>
<dbReference type="Gene3D" id="3.30.70.1230">
    <property type="entry name" value="Nucleotide cyclase"/>
    <property type="match status" value="1"/>
</dbReference>
<feature type="transmembrane region" description="Helical" evidence="7">
    <location>
        <begin position="452"/>
        <end position="472"/>
    </location>
</feature>
<dbReference type="SUPFAM" id="SSF55073">
    <property type="entry name" value="Nucleotide cyclase"/>
    <property type="match status" value="1"/>
</dbReference>
<feature type="transmembrane region" description="Helical" evidence="7">
    <location>
        <begin position="395"/>
        <end position="418"/>
    </location>
</feature>
<dbReference type="PROSITE" id="PS50125">
    <property type="entry name" value="GUANYLATE_CYCLASE_2"/>
    <property type="match status" value="1"/>
</dbReference>
<keyword evidence="3" id="KW-1003">Cell membrane</keyword>
<protein>
    <submittedName>
        <fullName evidence="9">Adenylate/guanylate cyclase with Chase sensor</fullName>
    </submittedName>
</protein>